<evidence type="ECO:0008006" key="3">
    <source>
        <dbReference type="Google" id="ProtNLM"/>
    </source>
</evidence>
<dbReference type="Proteomes" id="UP000270411">
    <property type="component" value="Chromosome 1"/>
</dbReference>
<accession>A0A3G8H2V7</accession>
<dbReference type="AlphaFoldDB" id="A0A3G8H2V7"/>
<evidence type="ECO:0000313" key="1">
    <source>
        <dbReference type="EMBL" id="AZG14734.1"/>
    </source>
</evidence>
<sequence>MDSAIPIRTECPPGACDCRRELLLDDPAADRRILMLTQHEEKRLVARLEAIETLADLRRMQDRMRVQLGIVVTITPSDNEVRTVKGFDIDVADQPGLCRKTRAAIPAAIRRCMKTQPQIAFDLLNERDLLGGLFGQPPSQE</sequence>
<organism evidence="1 2">
    <name type="scientific">Cupriavidus pauculus</name>
    <dbReference type="NCBI Taxonomy" id="82633"/>
    <lineage>
        <taxon>Bacteria</taxon>
        <taxon>Pseudomonadati</taxon>
        <taxon>Pseudomonadota</taxon>
        <taxon>Betaproteobacteria</taxon>
        <taxon>Burkholderiales</taxon>
        <taxon>Burkholderiaceae</taxon>
        <taxon>Cupriavidus</taxon>
    </lineage>
</organism>
<dbReference type="OrthoDB" id="6120755at2"/>
<dbReference type="KEGG" id="cpau:EHF44_15555"/>
<dbReference type="EMBL" id="CP033969">
    <property type="protein sequence ID" value="AZG14734.1"/>
    <property type="molecule type" value="Genomic_DNA"/>
</dbReference>
<evidence type="ECO:0000313" key="2">
    <source>
        <dbReference type="Proteomes" id="UP000270411"/>
    </source>
</evidence>
<reference evidence="2" key="1">
    <citation type="submission" date="2018-11" db="EMBL/GenBank/DDBJ databases">
        <title>FDA dAtabase for Regulatory Grade micrObial Sequences (FDA-ARGOS): Supporting development and validation of Infectious Disease Dx tests.</title>
        <authorList>
            <person name="Goldberg B."/>
            <person name="Campos J."/>
            <person name="Tallon L."/>
            <person name="Sadzewicz L."/>
            <person name="Zhao X."/>
            <person name="Vavikolanu K."/>
            <person name="Mehta A."/>
            <person name="Aluvathingal J."/>
            <person name="Nadendla S."/>
            <person name="Geyer C."/>
            <person name="Nandy P."/>
            <person name="Yan Y."/>
            <person name="Sichtig H."/>
        </authorList>
    </citation>
    <scope>NUCLEOTIDE SEQUENCE [LARGE SCALE GENOMIC DNA]</scope>
    <source>
        <strain evidence="2">FDAARGOS_614</strain>
    </source>
</reference>
<proteinExistence type="predicted"/>
<name>A0A3G8H2V7_9BURK</name>
<dbReference type="RefSeq" id="WP_124684490.1">
    <property type="nucleotide sequence ID" value="NZ_CP033969.1"/>
</dbReference>
<gene>
    <name evidence="1" type="ORF">EHF44_15555</name>
</gene>
<protein>
    <recommendedName>
        <fullName evidence="3">Ribosomal protein S3AE</fullName>
    </recommendedName>
</protein>